<dbReference type="Proteomes" id="UP000031526">
    <property type="component" value="Chromosome"/>
</dbReference>
<dbReference type="RefSeq" id="WP_043441971.1">
    <property type="nucleotide sequence ID" value="NZ_CP009313.1"/>
</dbReference>
<evidence type="ECO:0000313" key="6">
    <source>
        <dbReference type="Proteomes" id="UP000325763"/>
    </source>
</evidence>
<dbReference type="EMBL" id="CP009313">
    <property type="protein sequence ID" value="AJE41526.1"/>
    <property type="molecule type" value="Genomic_DNA"/>
</dbReference>
<dbReference type="Gene3D" id="3.40.710.10">
    <property type="entry name" value="DD-peptidase/beta-lactamase superfamily"/>
    <property type="match status" value="1"/>
</dbReference>
<dbReference type="SUPFAM" id="SSF56601">
    <property type="entry name" value="beta-lactamase/transpeptidase-like"/>
    <property type="match status" value="1"/>
</dbReference>
<feature type="domain" description="Beta-lactamase-related" evidence="1">
    <location>
        <begin position="25"/>
        <end position="335"/>
    </location>
</feature>
<dbReference type="STRING" id="40318.SNOD_16980"/>
<evidence type="ECO:0000313" key="3">
    <source>
        <dbReference type="EMBL" id="AJE41526.1"/>
    </source>
</evidence>
<protein>
    <submittedName>
        <fullName evidence="3">Beta-lactamase</fullName>
    </submittedName>
    <submittedName>
        <fullName evidence="4">Serine hydrolase</fullName>
    </submittedName>
</protein>
<organism evidence="3 5">
    <name type="scientific">Streptomyces nodosus</name>
    <dbReference type="NCBI Taxonomy" id="40318"/>
    <lineage>
        <taxon>Bacteria</taxon>
        <taxon>Bacillati</taxon>
        <taxon>Actinomycetota</taxon>
        <taxon>Actinomycetes</taxon>
        <taxon>Kitasatosporales</taxon>
        <taxon>Streptomycetaceae</taxon>
        <taxon>Streptomyces</taxon>
    </lineage>
</organism>
<dbReference type="AlphaFoldDB" id="A0A0B5DM27"/>
<accession>A0A0B5DM27</accession>
<feature type="domain" description="DUF7586" evidence="2">
    <location>
        <begin position="355"/>
        <end position="439"/>
    </location>
</feature>
<gene>
    <name evidence="4" type="ORF">CP978_17260</name>
    <name evidence="3" type="ORF">SNOD_16980</name>
</gene>
<dbReference type="EMBL" id="CP023747">
    <property type="protein sequence ID" value="QEV40059.1"/>
    <property type="molecule type" value="Genomic_DNA"/>
</dbReference>
<dbReference type="PANTHER" id="PTHR46825">
    <property type="entry name" value="D-ALANYL-D-ALANINE-CARBOXYPEPTIDASE/ENDOPEPTIDASE AMPH"/>
    <property type="match status" value="1"/>
</dbReference>
<dbReference type="InterPro" id="IPR001466">
    <property type="entry name" value="Beta-lactam-related"/>
</dbReference>
<dbReference type="Pfam" id="PF24491">
    <property type="entry name" value="DUF7586"/>
    <property type="match status" value="1"/>
</dbReference>
<sequence>MTTSQQELLPATRRALLHRIAVAQSEGRAPSLVAAVVRDGRTVWHGSRTSVDGHAPGEKVQYRIGSITKTFTAVLVMRLRDEGLLDLGDPLEKHLPGTGAGEATIAELLAHTGGLAAESPAPWWERTPGSLRPELADVLGEHPLRHPVGRRFHYSNPGYTLLGALVEEVRRAPWEDVLRSEVLEPLGLERTSVRPQAPYAGGWAVHPWADALLPEPVEDLGKMEPAGQLWSTTGDLARFAVFLARGDDRVLSEESVREMRTPAAPAEDADLAAGASYGLGMQLQRKDGRFLVGHSGSLPGFLANVTLSVEDEVAAVVLANCTSGPAVSLVAADLVGIVAEAEPRIPEPWRPLPEVDRAVLELAGAWYWGTAGFLLRLTADGGVSLEPLSGAGRRSRLRSNGDGTWTGLDGYYAGEILKAVRRPDGSVSHLDLGSFVFTRQPCEEGAPVPGGVDPEGWGGLR</sequence>
<keyword evidence="4" id="KW-0378">Hydrolase</keyword>
<dbReference type="PANTHER" id="PTHR46825:SF7">
    <property type="entry name" value="D-ALANYL-D-ALANINE CARBOXYPEPTIDASE"/>
    <property type="match status" value="1"/>
</dbReference>
<dbReference type="InterPro" id="IPR056008">
    <property type="entry name" value="DUF7586"/>
</dbReference>
<dbReference type="Proteomes" id="UP000325763">
    <property type="component" value="Chromosome"/>
</dbReference>
<dbReference type="Pfam" id="PF00144">
    <property type="entry name" value="Beta-lactamase"/>
    <property type="match status" value="1"/>
</dbReference>
<evidence type="ECO:0000259" key="2">
    <source>
        <dbReference type="Pfam" id="PF24491"/>
    </source>
</evidence>
<reference evidence="3 5" key="2">
    <citation type="journal article" date="2016" name="Appl. Microbiol. Biotechnol.">
        <title>Exploiting the genome sequence of Streptomyces nodosus for enhanced antibiotic production.</title>
        <authorList>
            <person name="Sweeney P."/>
            <person name="Murphy C.D."/>
            <person name="Caffrey P."/>
        </authorList>
    </citation>
    <scope>NUCLEOTIDE SEQUENCE [LARGE SCALE GENOMIC DNA]</scope>
    <source>
        <strain evidence="3 5">ATCC 14899</strain>
    </source>
</reference>
<proteinExistence type="predicted"/>
<evidence type="ECO:0000259" key="1">
    <source>
        <dbReference type="Pfam" id="PF00144"/>
    </source>
</evidence>
<dbReference type="OrthoDB" id="3863176at2"/>
<dbReference type="KEGG" id="snq:CP978_17260"/>
<dbReference type="GO" id="GO:0016787">
    <property type="term" value="F:hydrolase activity"/>
    <property type="evidence" value="ECO:0007669"/>
    <property type="project" value="UniProtKB-KW"/>
</dbReference>
<keyword evidence="5" id="KW-1185">Reference proteome</keyword>
<evidence type="ECO:0000313" key="4">
    <source>
        <dbReference type="EMBL" id="QEV40059.1"/>
    </source>
</evidence>
<name>A0A0B5DM27_9ACTN</name>
<evidence type="ECO:0000313" key="5">
    <source>
        <dbReference type="Proteomes" id="UP000031526"/>
    </source>
</evidence>
<reference evidence="4 6" key="3">
    <citation type="submission" date="2017-09" db="EMBL/GenBank/DDBJ databases">
        <title>Streptomyces genome completion.</title>
        <authorList>
            <person name="Lee N."/>
            <person name="Cho B.-K."/>
        </authorList>
    </citation>
    <scope>NUCLEOTIDE SEQUENCE [LARGE SCALE GENOMIC DNA]</scope>
    <source>
        <strain evidence="4 6">ATCC 14899</strain>
    </source>
</reference>
<dbReference type="InterPro" id="IPR050491">
    <property type="entry name" value="AmpC-like"/>
</dbReference>
<reference evidence="5" key="1">
    <citation type="submission" date="2014-09" db="EMBL/GenBank/DDBJ databases">
        <title>Sequence of the Streptomyces nodosus genome.</title>
        <authorList>
            <person name="Sweeney P."/>
            <person name="Stephens N."/>
            <person name="Murphy C."/>
            <person name="Caffrey P."/>
        </authorList>
    </citation>
    <scope>NUCLEOTIDE SEQUENCE [LARGE SCALE GENOMIC DNA]</scope>
    <source>
        <strain evidence="5">ATCC 14899</strain>
    </source>
</reference>
<dbReference type="InterPro" id="IPR012338">
    <property type="entry name" value="Beta-lactam/transpept-like"/>
</dbReference>
<dbReference type="HOGENOM" id="CLU_020027_2_0_11"/>